<dbReference type="GO" id="GO:0051537">
    <property type="term" value="F:2 iron, 2 sulfur cluster binding"/>
    <property type="evidence" value="ECO:0007669"/>
    <property type="project" value="UniProtKB-KW"/>
</dbReference>
<dbReference type="InterPro" id="IPR036188">
    <property type="entry name" value="FAD/NAD-bd_sf"/>
</dbReference>
<dbReference type="InterPro" id="IPR023753">
    <property type="entry name" value="FAD/NAD-binding_dom"/>
</dbReference>
<dbReference type="InterPro" id="IPR017941">
    <property type="entry name" value="Rieske_2Fe-2S"/>
</dbReference>
<dbReference type="EMBL" id="FSRM01000002">
    <property type="protein sequence ID" value="SIO50501.1"/>
    <property type="molecule type" value="Genomic_DNA"/>
</dbReference>
<dbReference type="PROSITE" id="PS51296">
    <property type="entry name" value="RIESKE"/>
    <property type="match status" value="1"/>
</dbReference>
<dbReference type="SUPFAM" id="SSF50022">
    <property type="entry name" value="ISP domain"/>
    <property type="match status" value="1"/>
</dbReference>
<dbReference type="GO" id="GO:0016651">
    <property type="term" value="F:oxidoreductase activity, acting on NAD(P)H"/>
    <property type="evidence" value="ECO:0007669"/>
    <property type="project" value="TreeGrafter"/>
</dbReference>
<dbReference type="InterPro" id="IPR028202">
    <property type="entry name" value="Reductase_C"/>
</dbReference>
<organism evidence="10 11">
    <name type="scientific">Paraburkholderia phenazinium</name>
    <dbReference type="NCBI Taxonomy" id="60549"/>
    <lineage>
        <taxon>Bacteria</taxon>
        <taxon>Pseudomonadati</taxon>
        <taxon>Pseudomonadota</taxon>
        <taxon>Betaproteobacteria</taxon>
        <taxon>Burkholderiales</taxon>
        <taxon>Burkholderiaceae</taxon>
        <taxon>Paraburkholderia</taxon>
    </lineage>
</organism>
<evidence type="ECO:0000313" key="11">
    <source>
        <dbReference type="Proteomes" id="UP000184693"/>
    </source>
</evidence>
<reference evidence="10 11" key="1">
    <citation type="submission" date="2016-11" db="EMBL/GenBank/DDBJ databases">
        <authorList>
            <person name="Jaros S."/>
            <person name="Januszkiewicz K."/>
            <person name="Wedrychowicz H."/>
        </authorList>
    </citation>
    <scope>NUCLEOTIDE SEQUENCE [LARGE SCALE GENOMIC DNA]</scope>
    <source>
        <strain evidence="10 11">GAS86</strain>
    </source>
</reference>
<evidence type="ECO:0000313" key="10">
    <source>
        <dbReference type="EMBL" id="SIO50501.1"/>
    </source>
</evidence>
<dbReference type="Pfam" id="PF14759">
    <property type="entry name" value="Reductase_C"/>
    <property type="match status" value="1"/>
</dbReference>
<dbReference type="PRINTS" id="PR00411">
    <property type="entry name" value="PNDRDTASEI"/>
</dbReference>
<sequence>MPTDARRVISLTQLATEHATRVEVDGEKILLVRDGDTVRAFSADCPHAGGPLEEGALCNGHIVCPWHKGTFDATSGDVLEPPALMGLDRYPVEVRDGEVMVTPQKLERPRATEFSDTPKFVVIGAGAAGAAACSELRRIGFNGRITLIGEESQEPYDRTALSKFVPSGEMAVKDVPPLLPGHWLENGQIERITATIVELDVPKRQIRLKDGRELTYDTALLASGGTPKAPPIPGCELGSVHMLRNLQDASALCDTLKSAQHAVIVGSSFIALEVASALRERGTQVTIVSPEKVPFERQFGARLGTLFQRLHESHGVTFRLNEKVTELTGDTRVRDVVLENGSRIAADAVLLATGVAPATGFVKGLPLQKDGSVLVNAGMQAAPGLYAAGDIAAFPLYEDQEPVRIEHWRLAQQHGFIAARNMHGARKPYAGVPYFWTYHYGMNFEYLGHASGWDTVTIDGDLEQHHFLALFVKANIVVGALACGREAATARLIESMQMGVSPSEALRLAKEQENATAG</sequence>
<dbReference type="Gene3D" id="2.102.10.10">
    <property type="entry name" value="Rieske [2Fe-2S] iron-sulphur domain"/>
    <property type="match status" value="1"/>
</dbReference>
<dbReference type="PRINTS" id="PR00368">
    <property type="entry name" value="FADPNR"/>
</dbReference>
<dbReference type="Proteomes" id="UP000184693">
    <property type="component" value="Unassembled WGS sequence"/>
</dbReference>
<evidence type="ECO:0000256" key="3">
    <source>
        <dbReference type="ARBA" id="ARBA00022714"/>
    </source>
</evidence>
<dbReference type="AlphaFoldDB" id="A0A1N6K1U9"/>
<evidence type="ECO:0000256" key="5">
    <source>
        <dbReference type="ARBA" id="ARBA00022827"/>
    </source>
</evidence>
<accession>A0A1N6K1U9</accession>
<dbReference type="CDD" id="cd03478">
    <property type="entry name" value="Rieske_AIFL_N"/>
    <property type="match status" value="1"/>
</dbReference>
<keyword evidence="7" id="KW-0408">Iron</keyword>
<dbReference type="InterPro" id="IPR016156">
    <property type="entry name" value="FAD/NAD-linked_Rdtase_dimer_sf"/>
</dbReference>
<evidence type="ECO:0000256" key="1">
    <source>
        <dbReference type="ARBA" id="ARBA00001974"/>
    </source>
</evidence>
<dbReference type="RefSeq" id="WP_074267703.1">
    <property type="nucleotide sequence ID" value="NZ_FSRM01000002.1"/>
</dbReference>
<dbReference type="Gene3D" id="3.50.50.60">
    <property type="entry name" value="FAD/NAD(P)-binding domain"/>
    <property type="match status" value="2"/>
</dbReference>
<gene>
    <name evidence="10" type="ORF">SAMN05444168_5773</name>
</gene>
<name>A0A1N6K1U9_9BURK</name>
<keyword evidence="4" id="KW-0479">Metal-binding</keyword>
<keyword evidence="3" id="KW-0001">2Fe-2S</keyword>
<dbReference type="GO" id="GO:0046872">
    <property type="term" value="F:metal ion binding"/>
    <property type="evidence" value="ECO:0007669"/>
    <property type="project" value="UniProtKB-KW"/>
</dbReference>
<dbReference type="OrthoDB" id="9769238at2"/>
<keyword evidence="8" id="KW-0411">Iron-sulfur</keyword>
<evidence type="ECO:0000256" key="8">
    <source>
        <dbReference type="ARBA" id="ARBA00023014"/>
    </source>
</evidence>
<evidence type="ECO:0000256" key="2">
    <source>
        <dbReference type="ARBA" id="ARBA00022630"/>
    </source>
</evidence>
<dbReference type="SUPFAM" id="SSF55424">
    <property type="entry name" value="FAD/NAD-linked reductases, dimerisation (C-terminal) domain"/>
    <property type="match status" value="1"/>
</dbReference>
<evidence type="ECO:0000256" key="6">
    <source>
        <dbReference type="ARBA" id="ARBA00023002"/>
    </source>
</evidence>
<evidence type="ECO:0000256" key="4">
    <source>
        <dbReference type="ARBA" id="ARBA00022723"/>
    </source>
</evidence>
<dbReference type="InterPro" id="IPR036922">
    <property type="entry name" value="Rieske_2Fe-2S_sf"/>
</dbReference>
<evidence type="ECO:0000259" key="9">
    <source>
        <dbReference type="PROSITE" id="PS51296"/>
    </source>
</evidence>
<keyword evidence="2" id="KW-0285">Flavoprotein</keyword>
<dbReference type="Pfam" id="PF00355">
    <property type="entry name" value="Rieske"/>
    <property type="match status" value="1"/>
</dbReference>
<dbReference type="Pfam" id="PF07992">
    <property type="entry name" value="Pyr_redox_2"/>
    <property type="match status" value="1"/>
</dbReference>
<evidence type="ECO:0000256" key="7">
    <source>
        <dbReference type="ARBA" id="ARBA00023004"/>
    </source>
</evidence>
<dbReference type="PANTHER" id="PTHR43557">
    <property type="entry name" value="APOPTOSIS-INDUCING FACTOR 1"/>
    <property type="match status" value="1"/>
</dbReference>
<keyword evidence="5" id="KW-0274">FAD</keyword>
<dbReference type="InterPro" id="IPR050446">
    <property type="entry name" value="FAD-oxidoreductase/Apoptosis"/>
</dbReference>
<dbReference type="GO" id="GO:0005737">
    <property type="term" value="C:cytoplasm"/>
    <property type="evidence" value="ECO:0007669"/>
    <property type="project" value="TreeGrafter"/>
</dbReference>
<feature type="domain" description="Rieske" evidence="9">
    <location>
        <begin position="6"/>
        <end position="101"/>
    </location>
</feature>
<dbReference type="SUPFAM" id="SSF51905">
    <property type="entry name" value="FAD/NAD(P)-binding domain"/>
    <property type="match status" value="1"/>
</dbReference>
<protein>
    <submittedName>
        <fullName evidence="10">Reductase C-terminal</fullName>
    </submittedName>
</protein>
<keyword evidence="6" id="KW-0560">Oxidoreductase</keyword>
<proteinExistence type="predicted"/>
<dbReference type="PANTHER" id="PTHR43557:SF2">
    <property type="entry name" value="RIESKE DOMAIN-CONTAINING PROTEIN-RELATED"/>
    <property type="match status" value="1"/>
</dbReference>
<comment type="cofactor">
    <cofactor evidence="1">
        <name>FAD</name>
        <dbReference type="ChEBI" id="CHEBI:57692"/>
    </cofactor>
</comment>
<dbReference type="Gene3D" id="3.30.390.30">
    <property type="match status" value="1"/>
</dbReference>